<dbReference type="Pfam" id="PF08646">
    <property type="entry name" value="Rep_fac-A_C"/>
    <property type="match status" value="1"/>
</dbReference>
<dbReference type="InterPro" id="IPR012340">
    <property type="entry name" value="NA-bd_OB-fold"/>
</dbReference>
<dbReference type="PANTHER" id="PTHR47165">
    <property type="entry name" value="OS03G0429900 PROTEIN"/>
    <property type="match status" value="1"/>
</dbReference>
<dbReference type="InterPro" id="IPR031657">
    <property type="entry name" value="REPA_OB_2"/>
</dbReference>
<organism evidence="15">
    <name type="scientific">Picocystis salinarum</name>
    <dbReference type="NCBI Taxonomy" id="88271"/>
    <lineage>
        <taxon>Eukaryota</taxon>
        <taxon>Viridiplantae</taxon>
        <taxon>Chlorophyta</taxon>
        <taxon>Picocystophyceae</taxon>
        <taxon>Picocystales</taxon>
        <taxon>Picocystaceae</taxon>
        <taxon>Picocystis</taxon>
    </lineage>
</organism>
<dbReference type="InterPro" id="IPR004591">
    <property type="entry name" value="Rfa1"/>
</dbReference>
<feature type="compositionally biased region" description="Basic and acidic residues" evidence="11">
    <location>
        <begin position="103"/>
        <end position="119"/>
    </location>
</feature>
<evidence type="ECO:0000259" key="13">
    <source>
        <dbReference type="Pfam" id="PF08646"/>
    </source>
</evidence>
<gene>
    <name evidence="15" type="ORF">PSAL00342_LOCUS2973</name>
</gene>
<feature type="domain" description="Replication protein A 70 kDa DNA-binding subunit B/D first OB fold" evidence="12">
    <location>
        <begin position="169"/>
        <end position="276"/>
    </location>
</feature>
<dbReference type="InterPro" id="IPR003871">
    <property type="entry name" value="RFA1B/D_OB_1st"/>
</dbReference>
<sequence>MASAGGAARLKNGDDEGVRMCVRDLKRADSGKYRCVLVDEDQEEIRAGLGGDLSKRAETGEICEGSLLHIKAAQYHVDRNICVVSAGEVVPNVKQENTQVKPEPFDKPKDATPVKEEPMQVKTEQSTPVKAEVSPASAAAKSGKEYAGGSPQQKDTIVKVGSSMSRRVQPLQALNPYNNQWTVKVRVVSKEPMRHIVTKKEQVEVPVFSMEAVDEDGTAIRITAWRDVAEKYYPLMEVDKVYYISRGALKAADRRYSNTGNLYEMTLNSTATVEECIDADASKMQKAYHFIPIDKLSAYNGLRTVVDVLGIVTTVGPVGSIKRKSTMEELIRRDVTLLDRTGKTINLTLWGELATHEGAMLEKLEYPLLAVSGVRVSDYNGVSISTITKTTLQINPVEEPHAEELKQWFADEGKTLLVEGRTTEAGEGLSSRRASLSGAAGNAEYETLSDLGLEETPASKEKPHYHTIKLTVAAIKPDQPMWYLACPEPGVNNKVVEDNGRYWCEATQKHYDNFNRRYVVSMKALDSTGDGWLSVFDQQATEILGVTADELAQLRDKADGSYERKIKQACWKEYVVRLSVRTDEYQDILRKRCMVTRCTPVDFQAESKRLLGLIQKFTT</sequence>
<feature type="domain" description="Replication protein A OB" evidence="14">
    <location>
        <begin position="304"/>
        <end position="395"/>
    </location>
</feature>
<evidence type="ECO:0000256" key="8">
    <source>
        <dbReference type="ARBA" id="ARBA00023172"/>
    </source>
</evidence>
<dbReference type="PANTHER" id="PTHR47165:SF4">
    <property type="entry name" value="OS03G0429900 PROTEIN"/>
    <property type="match status" value="1"/>
</dbReference>
<evidence type="ECO:0000256" key="2">
    <source>
        <dbReference type="ARBA" id="ARBA00005690"/>
    </source>
</evidence>
<evidence type="ECO:0000256" key="6">
    <source>
        <dbReference type="ARBA" id="ARBA00022833"/>
    </source>
</evidence>
<dbReference type="Pfam" id="PF16900">
    <property type="entry name" value="REPA_OB_2"/>
    <property type="match status" value="1"/>
</dbReference>
<keyword evidence="8" id="KW-0233">DNA recombination</keyword>
<dbReference type="GO" id="GO:0005634">
    <property type="term" value="C:nucleus"/>
    <property type="evidence" value="ECO:0007669"/>
    <property type="project" value="UniProtKB-SubCell"/>
</dbReference>
<evidence type="ECO:0000256" key="4">
    <source>
        <dbReference type="ARBA" id="ARBA00022723"/>
    </source>
</evidence>
<keyword evidence="5 10" id="KW-0863">Zinc-finger</keyword>
<dbReference type="GO" id="GO:0006281">
    <property type="term" value="P:DNA repair"/>
    <property type="evidence" value="ECO:0007669"/>
    <property type="project" value="InterPro"/>
</dbReference>
<comment type="subcellular location">
    <subcellularLocation>
        <location evidence="1 10">Nucleus</location>
    </subcellularLocation>
</comment>
<dbReference type="FunFam" id="2.40.50.140:FF:000041">
    <property type="entry name" value="Replication protein A subunit"/>
    <property type="match status" value="1"/>
</dbReference>
<dbReference type="InterPro" id="IPR047192">
    <property type="entry name" value="Euk_RPA1_DBD_C"/>
</dbReference>
<feature type="region of interest" description="Disordered" evidence="11">
    <location>
        <begin position="97"/>
        <end position="153"/>
    </location>
</feature>
<dbReference type="SUPFAM" id="SSF50249">
    <property type="entry name" value="Nucleic acid-binding proteins"/>
    <property type="match status" value="3"/>
</dbReference>
<evidence type="ECO:0000256" key="3">
    <source>
        <dbReference type="ARBA" id="ARBA00022705"/>
    </source>
</evidence>
<dbReference type="CDD" id="cd04476">
    <property type="entry name" value="RPA1_DBD_C"/>
    <property type="match status" value="1"/>
</dbReference>
<dbReference type="FunFam" id="2.40.50.140:FF:000090">
    <property type="entry name" value="Replication protein A subunit"/>
    <property type="match status" value="1"/>
</dbReference>
<dbReference type="Pfam" id="PF02721">
    <property type="entry name" value="DUF223"/>
    <property type="match status" value="1"/>
</dbReference>
<keyword evidence="7 10" id="KW-0238">DNA-binding</keyword>
<evidence type="ECO:0000256" key="9">
    <source>
        <dbReference type="ARBA" id="ARBA00023242"/>
    </source>
</evidence>
<dbReference type="CDD" id="cd04475">
    <property type="entry name" value="RPA1_DBD_B"/>
    <property type="match status" value="1"/>
</dbReference>
<evidence type="ECO:0000256" key="5">
    <source>
        <dbReference type="ARBA" id="ARBA00022771"/>
    </source>
</evidence>
<dbReference type="EMBL" id="HBIS01003302">
    <property type="protein sequence ID" value="CAE0609154.1"/>
    <property type="molecule type" value="Transcribed_RNA"/>
</dbReference>
<keyword evidence="6 10" id="KW-0862">Zinc</keyword>
<proteinExistence type="inferred from homology"/>
<keyword evidence="3 10" id="KW-0235">DNA replication</keyword>
<dbReference type="GO" id="GO:0006310">
    <property type="term" value="P:DNA recombination"/>
    <property type="evidence" value="ECO:0007669"/>
    <property type="project" value="UniProtKB-KW"/>
</dbReference>
<evidence type="ECO:0000259" key="12">
    <source>
        <dbReference type="Pfam" id="PF02721"/>
    </source>
</evidence>
<evidence type="ECO:0000256" key="11">
    <source>
        <dbReference type="SAM" id="MobiDB-lite"/>
    </source>
</evidence>
<name>A0A7S3XDE7_9CHLO</name>
<comment type="function">
    <text evidence="10">Component of the replication protein A complex (RPA) required for DNA recombination, repair and replication. The activity of RPA is mediated by single-stranded DNA binding and protein interactions. Probably involved in repair of double-strand DNA breaks (DSBs) induced by genotoxic stresses.</text>
</comment>
<comment type="subunit">
    <text evidence="10">Heterotrimer of RPA1, RPA2 and RPA3 (canonical replication protein A complex).</text>
</comment>
<dbReference type="Gene3D" id="2.40.50.140">
    <property type="entry name" value="Nucleic acid-binding proteins"/>
    <property type="match status" value="3"/>
</dbReference>
<dbReference type="AlphaFoldDB" id="A0A7S3XDE7"/>
<dbReference type="FunFam" id="2.40.50.140:FF:000064">
    <property type="entry name" value="Replication protein A subunit"/>
    <property type="match status" value="1"/>
</dbReference>
<comment type="similarity">
    <text evidence="2 10">Belongs to the replication factor A protein 1 family.</text>
</comment>
<dbReference type="GO" id="GO:0006260">
    <property type="term" value="P:DNA replication"/>
    <property type="evidence" value="ECO:0007669"/>
    <property type="project" value="UniProtKB-KW"/>
</dbReference>
<keyword evidence="9 10" id="KW-0539">Nucleus</keyword>
<evidence type="ECO:0000256" key="1">
    <source>
        <dbReference type="ARBA" id="ARBA00004123"/>
    </source>
</evidence>
<evidence type="ECO:0000256" key="7">
    <source>
        <dbReference type="ARBA" id="ARBA00023125"/>
    </source>
</evidence>
<dbReference type="InterPro" id="IPR013955">
    <property type="entry name" value="Rep_factor-A_C"/>
</dbReference>
<evidence type="ECO:0000256" key="10">
    <source>
        <dbReference type="RuleBase" id="RU364130"/>
    </source>
</evidence>
<feature type="domain" description="Replication factor A C-terminal" evidence="13">
    <location>
        <begin position="465"/>
        <end position="610"/>
    </location>
</feature>
<protein>
    <recommendedName>
        <fullName evidence="10">Replication protein A subunit</fullName>
    </recommendedName>
</protein>
<evidence type="ECO:0000313" key="15">
    <source>
        <dbReference type="EMBL" id="CAE0609154.1"/>
    </source>
</evidence>
<reference evidence="15" key="1">
    <citation type="submission" date="2021-01" db="EMBL/GenBank/DDBJ databases">
        <authorList>
            <person name="Corre E."/>
            <person name="Pelletier E."/>
            <person name="Niang G."/>
            <person name="Scheremetjew M."/>
            <person name="Finn R."/>
            <person name="Kale V."/>
            <person name="Holt S."/>
            <person name="Cochrane G."/>
            <person name="Meng A."/>
            <person name="Brown T."/>
            <person name="Cohen L."/>
        </authorList>
    </citation>
    <scope>NUCLEOTIDE SEQUENCE</scope>
    <source>
        <strain evidence="15">CCMP1897</strain>
    </source>
</reference>
<dbReference type="NCBIfam" id="TIGR00617">
    <property type="entry name" value="rpa1"/>
    <property type="match status" value="1"/>
</dbReference>
<dbReference type="GO" id="GO:0003677">
    <property type="term" value="F:DNA binding"/>
    <property type="evidence" value="ECO:0007669"/>
    <property type="project" value="UniProtKB-KW"/>
</dbReference>
<dbReference type="CDD" id="cd04474">
    <property type="entry name" value="RPA1_DBD_A"/>
    <property type="match status" value="1"/>
</dbReference>
<evidence type="ECO:0000259" key="14">
    <source>
        <dbReference type="Pfam" id="PF16900"/>
    </source>
</evidence>
<dbReference type="GO" id="GO:0008270">
    <property type="term" value="F:zinc ion binding"/>
    <property type="evidence" value="ECO:0007669"/>
    <property type="project" value="UniProtKB-KW"/>
</dbReference>
<keyword evidence="4 10" id="KW-0479">Metal-binding</keyword>
<accession>A0A7S3XDE7</accession>